<comment type="caution">
    <text evidence="11">The sequence shown here is derived from an EMBL/GenBank/DDBJ whole genome shotgun (WGS) entry which is preliminary data.</text>
</comment>
<evidence type="ECO:0000313" key="12">
    <source>
        <dbReference type="Proteomes" id="UP001161390"/>
    </source>
</evidence>
<evidence type="ECO:0000313" key="11">
    <source>
        <dbReference type="EMBL" id="GLQ19932.1"/>
    </source>
</evidence>
<dbReference type="InterPro" id="IPR003594">
    <property type="entry name" value="HATPase_dom"/>
</dbReference>
<organism evidence="11 12">
    <name type="scientific">Algimonas porphyrae</name>
    <dbReference type="NCBI Taxonomy" id="1128113"/>
    <lineage>
        <taxon>Bacteria</taxon>
        <taxon>Pseudomonadati</taxon>
        <taxon>Pseudomonadota</taxon>
        <taxon>Alphaproteobacteria</taxon>
        <taxon>Maricaulales</taxon>
        <taxon>Robiginitomaculaceae</taxon>
        <taxon>Algimonas</taxon>
    </lineage>
</organism>
<keyword evidence="8" id="KW-1133">Transmembrane helix</keyword>
<proteinExistence type="predicted"/>
<name>A0ABQ5UYL6_9PROT</name>
<evidence type="ECO:0000256" key="6">
    <source>
        <dbReference type="ARBA" id="ARBA00022692"/>
    </source>
</evidence>
<comment type="subcellular location">
    <subcellularLocation>
        <location evidence="2">Cell membrane</location>
        <topology evidence="2">Multi-pass membrane protein</topology>
    </subcellularLocation>
</comment>
<evidence type="ECO:0000256" key="1">
    <source>
        <dbReference type="ARBA" id="ARBA00000085"/>
    </source>
</evidence>
<dbReference type="InterPro" id="IPR050351">
    <property type="entry name" value="BphY/WalK/GraS-like"/>
</dbReference>
<dbReference type="EC" id="2.7.13.3" evidence="3"/>
<reference evidence="11" key="2">
    <citation type="submission" date="2023-01" db="EMBL/GenBank/DDBJ databases">
        <title>Draft genome sequence of Algimonas porphyrae strain NBRC 108216.</title>
        <authorList>
            <person name="Sun Q."/>
            <person name="Mori K."/>
        </authorList>
    </citation>
    <scope>NUCLEOTIDE SEQUENCE</scope>
    <source>
        <strain evidence="11">NBRC 108216</strain>
    </source>
</reference>
<comment type="catalytic activity">
    <reaction evidence="1">
        <text>ATP + protein L-histidine = ADP + protein N-phospho-L-histidine.</text>
        <dbReference type="EC" id="2.7.13.3"/>
    </reaction>
</comment>
<evidence type="ECO:0000256" key="8">
    <source>
        <dbReference type="ARBA" id="ARBA00022989"/>
    </source>
</evidence>
<keyword evidence="7" id="KW-0418">Kinase</keyword>
<dbReference type="PANTHER" id="PTHR45453">
    <property type="entry name" value="PHOSPHATE REGULON SENSOR PROTEIN PHOR"/>
    <property type="match status" value="1"/>
</dbReference>
<keyword evidence="5" id="KW-0808">Transferase</keyword>
<protein>
    <recommendedName>
        <fullName evidence="3">histidine kinase</fullName>
        <ecNumber evidence="3">2.7.13.3</ecNumber>
    </recommendedName>
</protein>
<reference evidence="11" key="1">
    <citation type="journal article" date="2014" name="Int. J. Syst. Evol. Microbiol.">
        <title>Complete genome of a new Firmicutes species belonging to the dominant human colonic microbiota ('Ruminococcus bicirculans') reveals two chromosomes and a selective capacity to utilize plant glucans.</title>
        <authorList>
            <consortium name="NISC Comparative Sequencing Program"/>
            <person name="Wegmann U."/>
            <person name="Louis P."/>
            <person name="Goesmann A."/>
            <person name="Henrissat B."/>
            <person name="Duncan S.H."/>
            <person name="Flint H.J."/>
        </authorList>
    </citation>
    <scope>NUCLEOTIDE SEQUENCE</scope>
    <source>
        <strain evidence="11">NBRC 108216</strain>
    </source>
</reference>
<keyword evidence="9" id="KW-0472">Membrane</keyword>
<dbReference type="Proteomes" id="UP001161390">
    <property type="component" value="Unassembled WGS sequence"/>
</dbReference>
<dbReference type="InterPro" id="IPR036890">
    <property type="entry name" value="HATPase_C_sf"/>
</dbReference>
<keyword evidence="12" id="KW-1185">Reference proteome</keyword>
<dbReference type="EMBL" id="BSNJ01000002">
    <property type="protein sequence ID" value="GLQ19932.1"/>
    <property type="molecule type" value="Genomic_DNA"/>
</dbReference>
<dbReference type="SUPFAM" id="SSF55874">
    <property type="entry name" value="ATPase domain of HSP90 chaperone/DNA topoisomerase II/histidine kinase"/>
    <property type="match status" value="1"/>
</dbReference>
<dbReference type="RefSeq" id="WP_284370044.1">
    <property type="nucleotide sequence ID" value="NZ_BSNJ01000002.1"/>
</dbReference>
<evidence type="ECO:0000256" key="5">
    <source>
        <dbReference type="ARBA" id="ARBA00022679"/>
    </source>
</evidence>
<evidence type="ECO:0000256" key="7">
    <source>
        <dbReference type="ARBA" id="ARBA00022777"/>
    </source>
</evidence>
<evidence type="ECO:0000256" key="9">
    <source>
        <dbReference type="ARBA" id="ARBA00023136"/>
    </source>
</evidence>
<evidence type="ECO:0000256" key="2">
    <source>
        <dbReference type="ARBA" id="ARBA00004651"/>
    </source>
</evidence>
<evidence type="ECO:0000259" key="10">
    <source>
        <dbReference type="Pfam" id="PF02518"/>
    </source>
</evidence>
<keyword evidence="4" id="KW-1003">Cell membrane</keyword>
<dbReference type="Pfam" id="PF02518">
    <property type="entry name" value="HATPase_c"/>
    <property type="match status" value="1"/>
</dbReference>
<gene>
    <name evidence="11" type="ORF">GCM10007854_08870</name>
</gene>
<dbReference type="Gene3D" id="3.30.565.10">
    <property type="entry name" value="Histidine kinase-like ATPase, C-terminal domain"/>
    <property type="match status" value="1"/>
</dbReference>
<keyword evidence="6" id="KW-0812">Transmembrane</keyword>
<evidence type="ECO:0000256" key="3">
    <source>
        <dbReference type="ARBA" id="ARBA00012438"/>
    </source>
</evidence>
<evidence type="ECO:0000256" key="4">
    <source>
        <dbReference type="ARBA" id="ARBA00022475"/>
    </source>
</evidence>
<feature type="domain" description="Histidine kinase/HSP90-like ATPase" evidence="10">
    <location>
        <begin position="135"/>
        <end position="218"/>
    </location>
</feature>
<accession>A0ABQ5UYL6</accession>
<dbReference type="PANTHER" id="PTHR45453:SF2">
    <property type="entry name" value="HISTIDINE KINASE"/>
    <property type="match status" value="1"/>
</dbReference>
<sequence length="240" mass="28113">MSDESEYHGLMLDFVHETFRHYRKFDQSINNLKDYFEHPEFRTEGAQKKIVGLQKICDAMRTDVAYLMLNAKISNEELDPLLKARSRNIYNVYRRARELFNTERKRKGIKYDDRGEAYGEVYLNSLFPIVPKIIYQNAIKYSLPRQEISTYYSEDAQKIEVRVENYGPVLEEDPKRVFEKGFRGSNASKDKSEGGGRGLYLAKILCEKNDVDIRAESDTRNFQVTDIPYGVFAITTTYYK</sequence>